<gene>
    <name evidence="3" type="ORF">GOP47_0010042</name>
</gene>
<dbReference type="Gene3D" id="2.40.70.10">
    <property type="entry name" value="Acid Proteases"/>
    <property type="match status" value="2"/>
</dbReference>
<dbReference type="Proteomes" id="UP000886520">
    <property type="component" value="Chromosome 10"/>
</dbReference>
<protein>
    <recommendedName>
        <fullName evidence="2">Peptidase A1 domain-containing protein</fullName>
    </recommendedName>
</protein>
<dbReference type="AlphaFoldDB" id="A0A9D4ZIE4"/>
<dbReference type="EMBL" id="JABFUD020000010">
    <property type="protein sequence ID" value="KAI5074081.1"/>
    <property type="molecule type" value="Genomic_DNA"/>
</dbReference>
<dbReference type="InterPro" id="IPR001461">
    <property type="entry name" value="Aspartic_peptidase_A1"/>
</dbReference>
<reference evidence="3" key="1">
    <citation type="submission" date="2021-01" db="EMBL/GenBank/DDBJ databases">
        <title>Adiantum capillus-veneris genome.</title>
        <authorList>
            <person name="Fang Y."/>
            <person name="Liao Q."/>
        </authorList>
    </citation>
    <scope>NUCLEOTIDE SEQUENCE</scope>
    <source>
        <strain evidence="3">H3</strain>
        <tissue evidence="3">Leaf</tissue>
    </source>
</reference>
<dbReference type="InterPro" id="IPR021109">
    <property type="entry name" value="Peptidase_aspartic_dom_sf"/>
</dbReference>
<dbReference type="SUPFAM" id="SSF50630">
    <property type="entry name" value="Acid proteases"/>
    <property type="match status" value="1"/>
</dbReference>
<accession>A0A9D4ZIE4</accession>
<dbReference type="InterPro" id="IPR033121">
    <property type="entry name" value="PEPTIDASE_A1"/>
</dbReference>
<dbReference type="GO" id="GO:0004190">
    <property type="term" value="F:aspartic-type endopeptidase activity"/>
    <property type="evidence" value="ECO:0007669"/>
    <property type="project" value="InterPro"/>
</dbReference>
<comment type="caution">
    <text evidence="3">The sequence shown here is derived from an EMBL/GenBank/DDBJ whole genome shotgun (WGS) entry which is preliminary data.</text>
</comment>
<comment type="similarity">
    <text evidence="1">Belongs to the peptidase A1 family.</text>
</comment>
<dbReference type="PROSITE" id="PS51767">
    <property type="entry name" value="PEPTIDASE_A1"/>
    <property type="match status" value="1"/>
</dbReference>
<organism evidence="3 4">
    <name type="scientific">Adiantum capillus-veneris</name>
    <name type="common">Maidenhair fern</name>
    <dbReference type="NCBI Taxonomy" id="13818"/>
    <lineage>
        <taxon>Eukaryota</taxon>
        <taxon>Viridiplantae</taxon>
        <taxon>Streptophyta</taxon>
        <taxon>Embryophyta</taxon>
        <taxon>Tracheophyta</taxon>
        <taxon>Polypodiopsida</taxon>
        <taxon>Polypodiidae</taxon>
        <taxon>Polypodiales</taxon>
        <taxon>Pteridineae</taxon>
        <taxon>Pteridaceae</taxon>
        <taxon>Vittarioideae</taxon>
        <taxon>Adiantum</taxon>
    </lineage>
</organism>
<name>A0A9D4ZIE4_ADICA</name>
<keyword evidence="4" id="KW-1185">Reference proteome</keyword>
<dbReference type="Pfam" id="PF14541">
    <property type="entry name" value="TAXi_C"/>
    <property type="match status" value="1"/>
</dbReference>
<evidence type="ECO:0000259" key="2">
    <source>
        <dbReference type="PROSITE" id="PS51767"/>
    </source>
</evidence>
<sequence>MASAAPTALLAPISLDATTSLYTVTLAKPSPSGDSPLMLDLDNSNLWRDCVNPRPYSSPTFKPLLCNETAACLAAQSCTSLICGSAGCYDTCNEVGLAFPACSNYTCASWASISAIQWTMGTSVWRDTISLPSTDGKNVLTTVSIPEFAFLCTDDTLLKGGEGRLPAGVVGGAGLSRAPIALPSQISAKINTISRKFAYCLPSSPNSHGVLFFGDGPYVFLPGIDVSKLLRYTPILSFSKQSDSYFIQIQSISVNNVSLPINPSLLTIRRNSTTRIYVGGTRFSSSVPYTRLEPSIYTALASEFKKASIARGIKPVAAVSPFDLCFDASSASSTRVGYNVPQIDISLKGKQVVWQIFGANSVVMVNDRVFCLAFQKTDEFESRSIVIGTYQQQNAFFQFDLAANKLGFLPTLLGLQTTCSNFNLP</sequence>
<dbReference type="OrthoDB" id="1882431at2759"/>
<proteinExistence type="inferred from homology"/>
<dbReference type="InterPro" id="IPR032861">
    <property type="entry name" value="TAXi_N"/>
</dbReference>
<evidence type="ECO:0000256" key="1">
    <source>
        <dbReference type="ARBA" id="ARBA00007447"/>
    </source>
</evidence>
<dbReference type="GO" id="GO:0006508">
    <property type="term" value="P:proteolysis"/>
    <property type="evidence" value="ECO:0007669"/>
    <property type="project" value="InterPro"/>
</dbReference>
<dbReference type="PANTHER" id="PTHR47965">
    <property type="entry name" value="ASPARTYL PROTEASE-RELATED"/>
    <property type="match status" value="1"/>
</dbReference>
<dbReference type="PANTHER" id="PTHR47965:SF63">
    <property type="entry name" value="OS01G0937200 PROTEIN"/>
    <property type="match status" value="1"/>
</dbReference>
<dbReference type="InterPro" id="IPR032799">
    <property type="entry name" value="TAXi_C"/>
</dbReference>
<evidence type="ECO:0000313" key="3">
    <source>
        <dbReference type="EMBL" id="KAI5074081.1"/>
    </source>
</evidence>
<evidence type="ECO:0000313" key="4">
    <source>
        <dbReference type="Proteomes" id="UP000886520"/>
    </source>
</evidence>
<dbReference type="Pfam" id="PF14543">
    <property type="entry name" value="TAXi_N"/>
    <property type="match status" value="1"/>
</dbReference>
<feature type="domain" description="Peptidase A1" evidence="2">
    <location>
        <begin position="22"/>
        <end position="409"/>
    </location>
</feature>